<accession>A0ACB8SZM4</accession>
<organism evidence="1 2">
    <name type="scientific">Artomyces pyxidatus</name>
    <dbReference type="NCBI Taxonomy" id="48021"/>
    <lineage>
        <taxon>Eukaryota</taxon>
        <taxon>Fungi</taxon>
        <taxon>Dikarya</taxon>
        <taxon>Basidiomycota</taxon>
        <taxon>Agaricomycotina</taxon>
        <taxon>Agaricomycetes</taxon>
        <taxon>Russulales</taxon>
        <taxon>Auriscalpiaceae</taxon>
        <taxon>Artomyces</taxon>
    </lineage>
</organism>
<name>A0ACB8SZM4_9AGAM</name>
<reference evidence="1" key="1">
    <citation type="submission" date="2021-03" db="EMBL/GenBank/DDBJ databases">
        <authorList>
            <consortium name="DOE Joint Genome Institute"/>
            <person name="Ahrendt S."/>
            <person name="Looney B.P."/>
            <person name="Miyauchi S."/>
            <person name="Morin E."/>
            <person name="Drula E."/>
            <person name="Courty P.E."/>
            <person name="Chicoki N."/>
            <person name="Fauchery L."/>
            <person name="Kohler A."/>
            <person name="Kuo A."/>
            <person name="Labutti K."/>
            <person name="Pangilinan J."/>
            <person name="Lipzen A."/>
            <person name="Riley R."/>
            <person name="Andreopoulos W."/>
            <person name="He G."/>
            <person name="Johnson J."/>
            <person name="Barry K.W."/>
            <person name="Grigoriev I.V."/>
            <person name="Nagy L."/>
            <person name="Hibbett D."/>
            <person name="Henrissat B."/>
            <person name="Matheny P.B."/>
            <person name="Labbe J."/>
            <person name="Martin F."/>
        </authorList>
    </citation>
    <scope>NUCLEOTIDE SEQUENCE</scope>
    <source>
        <strain evidence="1">HHB10654</strain>
    </source>
</reference>
<sequence>MDPILGPFLFDDESVRGRNRSRDHEQHFPSRGADDPDTFSPMPIPDNTFIVHTPPKLQYLNCRSFYPSPSSPLLKSSHLTFLQIWTDRPGVQILEILRQLPALETLGLDTPSYVPPLDNSALIALPHLREFHLSNEFDNSINLWRNLQLPQEAEVYIAFSTFWNWRLKTFPDSARIAQMAAEIEQTFRAHISAVVANGQSYKTIFIARPFSRLIGSVSGNSYFMLCDPTLDDAESSKQARLPPSLRLFLEDCGPTDSCGIPTISITSTLQFLPAWQNVLVLDCHWGAYKFDSAEEWLELSDVLGSVERINVGGRTARGFIQALHSTAESSSPFFPHLKAISFKKVKFFSSLEKPTSVMSNSSTPIFTIDMLSTDTLFTALLAALNLRVPLGTVSHLTMCKCDLAMEMVQFFRQCMRGDGLEWDGELEGTQWPRHYQW</sequence>
<gene>
    <name evidence="1" type="ORF">BV25DRAFT_737771</name>
</gene>
<comment type="caution">
    <text evidence="1">The sequence shown here is derived from an EMBL/GenBank/DDBJ whole genome shotgun (WGS) entry which is preliminary data.</text>
</comment>
<keyword evidence="2" id="KW-1185">Reference proteome</keyword>
<dbReference type="Proteomes" id="UP000814140">
    <property type="component" value="Unassembled WGS sequence"/>
</dbReference>
<evidence type="ECO:0000313" key="2">
    <source>
        <dbReference type="Proteomes" id="UP000814140"/>
    </source>
</evidence>
<evidence type="ECO:0000313" key="1">
    <source>
        <dbReference type="EMBL" id="KAI0061683.1"/>
    </source>
</evidence>
<protein>
    <submittedName>
        <fullName evidence="1">Uncharacterized protein</fullName>
    </submittedName>
</protein>
<dbReference type="EMBL" id="MU277211">
    <property type="protein sequence ID" value="KAI0061683.1"/>
    <property type="molecule type" value="Genomic_DNA"/>
</dbReference>
<proteinExistence type="predicted"/>
<reference evidence="1" key="2">
    <citation type="journal article" date="2022" name="New Phytol.">
        <title>Evolutionary transition to the ectomycorrhizal habit in the genomes of a hyperdiverse lineage of mushroom-forming fungi.</title>
        <authorList>
            <person name="Looney B."/>
            <person name="Miyauchi S."/>
            <person name="Morin E."/>
            <person name="Drula E."/>
            <person name="Courty P.E."/>
            <person name="Kohler A."/>
            <person name="Kuo A."/>
            <person name="LaButti K."/>
            <person name="Pangilinan J."/>
            <person name="Lipzen A."/>
            <person name="Riley R."/>
            <person name="Andreopoulos W."/>
            <person name="He G."/>
            <person name="Johnson J."/>
            <person name="Nolan M."/>
            <person name="Tritt A."/>
            <person name="Barry K.W."/>
            <person name="Grigoriev I.V."/>
            <person name="Nagy L.G."/>
            <person name="Hibbett D."/>
            <person name="Henrissat B."/>
            <person name="Matheny P.B."/>
            <person name="Labbe J."/>
            <person name="Martin F.M."/>
        </authorList>
    </citation>
    <scope>NUCLEOTIDE SEQUENCE</scope>
    <source>
        <strain evidence="1">HHB10654</strain>
    </source>
</reference>